<comment type="caution">
    <text evidence="2">The sequence shown here is derived from an EMBL/GenBank/DDBJ whole genome shotgun (WGS) entry which is preliminary data.</text>
</comment>
<accession>A0A2I0HY68</accession>
<evidence type="ECO:0000313" key="2">
    <source>
        <dbReference type="EMBL" id="PKI36573.1"/>
    </source>
</evidence>
<feature type="compositionally biased region" description="Basic and acidic residues" evidence="1">
    <location>
        <begin position="60"/>
        <end position="71"/>
    </location>
</feature>
<feature type="region of interest" description="Disordered" evidence="1">
    <location>
        <begin position="41"/>
        <end position="71"/>
    </location>
</feature>
<dbReference type="STRING" id="22663.A0A2I0HY68"/>
<evidence type="ECO:0000313" key="3">
    <source>
        <dbReference type="Proteomes" id="UP000233551"/>
    </source>
</evidence>
<evidence type="ECO:0000256" key="1">
    <source>
        <dbReference type="SAM" id="MobiDB-lite"/>
    </source>
</evidence>
<gene>
    <name evidence="2" type="ORF">CRG98_043034</name>
</gene>
<dbReference type="PANTHER" id="PTHR38400">
    <property type="entry name" value="OS02G0317800 PROTEIN"/>
    <property type="match status" value="1"/>
</dbReference>
<sequence length="178" mass="20230">MAWTASAYSIFTRFLNRRLKVGKRDIEATIPCDLKERMREEETKKKKKQENEWGLNSDGGGERITLRRGEEETQVDRKLSVFWSRPEPEDGVSSVEQGCRGGGSLHNKIRGSRELSSIHGVYMVAETLPESERWDACLARPISSFHEGCSRLGRGSAGVKFAYSHLSGYFHTVRPFVY</sequence>
<organism evidence="2 3">
    <name type="scientific">Punica granatum</name>
    <name type="common">Pomegranate</name>
    <dbReference type="NCBI Taxonomy" id="22663"/>
    <lineage>
        <taxon>Eukaryota</taxon>
        <taxon>Viridiplantae</taxon>
        <taxon>Streptophyta</taxon>
        <taxon>Embryophyta</taxon>
        <taxon>Tracheophyta</taxon>
        <taxon>Spermatophyta</taxon>
        <taxon>Magnoliopsida</taxon>
        <taxon>eudicotyledons</taxon>
        <taxon>Gunneridae</taxon>
        <taxon>Pentapetalae</taxon>
        <taxon>rosids</taxon>
        <taxon>malvids</taxon>
        <taxon>Myrtales</taxon>
        <taxon>Lythraceae</taxon>
        <taxon>Punica</taxon>
    </lineage>
</organism>
<name>A0A2I0HY68_PUNGR</name>
<dbReference type="Proteomes" id="UP000233551">
    <property type="component" value="Unassembled WGS sequence"/>
</dbReference>
<dbReference type="EMBL" id="PGOL01004778">
    <property type="protein sequence ID" value="PKI36573.1"/>
    <property type="molecule type" value="Genomic_DNA"/>
</dbReference>
<dbReference type="AlphaFoldDB" id="A0A2I0HY68"/>
<keyword evidence="3" id="KW-1185">Reference proteome</keyword>
<protein>
    <submittedName>
        <fullName evidence="2">Uncharacterized protein</fullName>
    </submittedName>
</protein>
<reference evidence="2 3" key="1">
    <citation type="submission" date="2017-11" db="EMBL/GenBank/DDBJ databases">
        <title>De-novo sequencing of pomegranate (Punica granatum L.) genome.</title>
        <authorList>
            <person name="Akparov Z."/>
            <person name="Amiraslanov A."/>
            <person name="Hajiyeva S."/>
            <person name="Abbasov M."/>
            <person name="Kaur K."/>
            <person name="Hamwieh A."/>
            <person name="Solovyev V."/>
            <person name="Salamov A."/>
            <person name="Braich B."/>
            <person name="Kosarev P."/>
            <person name="Mahmoud A."/>
            <person name="Hajiyev E."/>
            <person name="Babayeva S."/>
            <person name="Izzatullayeva V."/>
            <person name="Mammadov A."/>
            <person name="Mammadov A."/>
            <person name="Sharifova S."/>
            <person name="Ojaghi J."/>
            <person name="Eynullazada K."/>
            <person name="Bayramov B."/>
            <person name="Abdulazimova A."/>
            <person name="Shahmuradov I."/>
        </authorList>
    </citation>
    <scope>NUCLEOTIDE SEQUENCE [LARGE SCALE GENOMIC DNA]</scope>
    <source>
        <strain evidence="3">cv. AG2017</strain>
        <tissue evidence="2">Leaf</tissue>
    </source>
</reference>
<proteinExistence type="predicted"/>